<dbReference type="KEGG" id="xpo:XPG1_0049"/>
<dbReference type="HOGENOM" id="CLU_2756942_0_0_6"/>
<protein>
    <submittedName>
        <fullName evidence="2">Uncharacterized protein</fullName>
    </submittedName>
</protein>
<keyword evidence="3" id="KW-1185">Reference proteome</keyword>
<dbReference type="AlphaFoldDB" id="A0A068QY39"/>
<dbReference type="EMBL" id="FO704551">
    <property type="protein sequence ID" value="CDG19704.1"/>
    <property type="molecule type" value="Genomic_DNA"/>
</dbReference>
<sequence length="70" mass="8113">MLSTSMRICSLLLRHNLKSIGIDRLLLVMFDLLTQLVNPCKLNCSQRQIHKQSEPQKMGDDLTKKHDNIH</sequence>
<reference evidence="2 3" key="1">
    <citation type="submission" date="2013-07" db="EMBL/GenBank/DDBJ databases">
        <authorList>
            <person name="Genoscope - CEA"/>
        </authorList>
    </citation>
    <scope>NUCLEOTIDE SEQUENCE [LARGE SCALE GENOMIC DNA]</scope>
    <source>
        <strain evidence="2 3">G6</strain>
    </source>
</reference>
<name>A0A068QY39_9GAMM</name>
<evidence type="ECO:0000313" key="3">
    <source>
        <dbReference type="Proteomes" id="UP000032735"/>
    </source>
</evidence>
<gene>
    <name evidence="2" type="ORF">XPG1_0049</name>
</gene>
<organism evidence="2 3">
    <name type="scientific">Xenorhabdus poinarii G6</name>
    <dbReference type="NCBI Taxonomy" id="1354304"/>
    <lineage>
        <taxon>Bacteria</taxon>
        <taxon>Pseudomonadati</taxon>
        <taxon>Pseudomonadota</taxon>
        <taxon>Gammaproteobacteria</taxon>
        <taxon>Enterobacterales</taxon>
        <taxon>Morganellaceae</taxon>
        <taxon>Xenorhabdus</taxon>
    </lineage>
</organism>
<evidence type="ECO:0000256" key="1">
    <source>
        <dbReference type="SAM" id="MobiDB-lite"/>
    </source>
</evidence>
<feature type="compositionally biased region" description="Basic and acidic residues" evidence="1">
    <location>
        <begin position="51"/>
        <end position="70"/>
    </location>
</feature>
<accession>A0A068QY39</accession>
<feature type="region of interest" description="Disordered" evidence="1">
    <location>
        <begin position="48"/>
        <end position="70"/>
    </location>
</feature>
<evidence type="ECO:0000313" key="2">
    <source>
        <dbReference type="EMBL" id="CDG19704.1"/>
    </source>
</evidence>
<dbReference type="Proteomes" id="UP000032735">
    <property type="component" value="Chromosome"/>
</dbReference>
<proteinExistence type="predicted"/>